<protein>
    <submittedName>
        <fullName evidence="1">Uncharacterized protein</fullName>
    </submittedName>
</protein>
<accession>A0ACC1L2E8</accession>
<comment type="caution">
    <text evidence="1">The sequence shown here is derived from an EMBL/GenBank/DDBJ whole genome shotgun (WGS) entry which is preliminary data.</text>
</comment>
<keyword evidence="2" id="KW-1185">Reference proteome</keyword>
<evidence type="ECO:0000313" key="1">
    <source>
        <dbReference type="EMBL" id="KAJ2799692.1"/>
    </source>
</evidence>
<dbReference type="Proteomes" id="UP001140087">
    <property type="component" value="Unassembled WGS sequence"/>
</dbReference>
<organism evidence="1 2">
    <name type="scientific">Coemansia helicoidea</name>
    <dbReference type="NCBI Taxonomy" id="1286919"/>
    <lineage>
        <taxon>Eukaryota</taxon>
        <taxon>Fungi</taxon>
        <taxon>Fungi incertae sedis</taxon>
        <taxon>Zoopagomycota</taxon>
        <taxon>Kickxellomycotina</taxon>
        <taxon>Kickxellomycetes</taxon>
        <taxon>Kickxellales</taxon>
        <taxon>Kickxellaceae</taxon>
        <taxon>Coemansia</taxon>
    </lineage>
</organism>
<dbReference type="EMBL" id="JANBUN010001098">
    <property type="protein sequence ID" value="KAJ2799692.1"/>
    <property type="molecule type" value="Genomic_DNA"/>
</dbReference>
<sequence length="307" mass="31792">MRTCVAAARSGTSFVLSILLVCAAAIPRAAAGGPGSPAAQEHEYHLWDVLTSHAADYLAPAEESASAMLHKARRSASRAVSYVLGSQPEAQPHTGMERLGDMLGALGRGVSPSWPEAVFESTRDPAFTKFIHELSHASQRAHTQVRSKLDAHSAILQRVVRAHQSVLLPLACRYVPLLALLVACAAIGIWTHMQPPGSRASPKKGHGAARAALQAADVSGVTASCVNLALIPMAVMQLAALESSGSAEWVVVSGYCTLLAAATAIAVQHSKLTRATGSDAIARLARVATAGTMAAAGAYGLLQPAFG</sequence>
<reference evidence="1" key="1">
    <citation type="submission" date="2022-07" db="EMBL/GenBank/DDBJ databases">
        <title>Phylogenomic reconstructions and comparative analyses of Kickxellomycotina fungi.</title>
        <authorList>
            <person name="Reynolds N.K."/>
            <person name="Stajich J.E."/>
            <person name="Barry K."/>
            <person name="Grigoriev I.V."/>
            <person name="Crous P."/>
            <person name="Smith M.E."/>
        </authorList>
    </citation>
    <scope>NUCLEOTIDE SEQUENCE</scope>
    <source>
        <strain evidence="1">BCRC 34780</strain>
    </source>
</reference>
<evidence type="ECO:0000313" key="2">
    <source>
        <dbReference type="Proteomes" id="UP001140087"/>
    </source>
</evidence>
<proteinExistence type="predicted"/>
<gene>
    <name evidence="1" type="ORF">H4R21_003459</name>
</gene>
<name>A0ACC1L2E8_9FUNG</name>